<dbReference type="EMBL" id="CAJNOO010000498">
    <property type="protein sequence ID" value="CAF0960916.1"/>
    <property type="molecule type" value="Genomic_DNA"/>
</dbReference>
<gene>
    <name evidence="2" type="ORF">RFH988_LOCUS12136</name>
</gene>
<accession>A0A814DS00</accession>
<protein>
    <submittedName>
        <fullName evidence="2">Uncharacterized protein</fullName>
    </submittedName>
</protein>
<evidence type="ECO:0000256" key="1">
    <source>
        <dbReference type="SAM" id="MobiDB-lite"/>
    </source>
</evidence>
<dbReference type="OrthoDB" id="10048384at2759"/>
<proteinExistence type="predicted"/>
<reference evidence="2" key="1">
    <citation type="submission" date="2021-02" db="EMBL/GenBank/DDBJ databases">
        <authorList>
            <person name="Nowell W R."/>
        </authorList>
    </citation>
    <scope>NUCLEOTIDE SEQUENCE</scope>
</reference>
<sequence length="460" mass="53244">MSRTTQWINYAISVLLSIPQDKNGFQITTNFLGTNNRFTLTYNNQYIAYVNLQYPKCSGSTGKQQFISLRGLSHEVCVAATQPEYWQQLTKYSSISITYNGNYVPVELESFCNDEDEPRLHLIIKSQYEQDNKQFDIICTRIHYALISFENNDRSIYDSDKNQVIVFGSLFNSLPNDIFDTERYLLGQRNCNIKKIRNSLACSISVDQSMPHRYRFTIYHEKQTIMDLAAVQIQSLVRQAQNHYIMIYATKIGRTLIGPTEHMETSILSSNPETFPSFTSFQPIVKRKRLEDEEQATTIDRSQSIIDSDQSDDETIPDERRKQRREQVEFLLNCVCERMQARTPKDNVAKAREDSSQIKSYFRTTSSSKTASNESEFPIELVEHEIDLRTRGINAHKCTLVFNKQLKMGVGVRDHLKKTAKVRAYEKLKTITRDTPAENLILKQTTDGLWKVVIKPIKNE</sequence>
<evidence type="ECO:0000313" key="3">
    <source>
        <dbReference type="Proteomes" id="UP000663882"/>
    </source>
</evidence>
<organism evidence="2 3">
    <name type="scientific">Rotaria sordida</name>
    <dbReference type="NCBI Taxonomy" id="392033"/>
    <lineage>
        <taxon>Eukaryota</taxon>
        <taxon>Metazoa</taxon>
        <taxon>Spiralia</taxon>
        <taxon>Gnathifera</taxon>
        <taxon>Rotifera</taxon>
        <taxon>Eurotatoria</taxon>
        <taxon>Bdelloidea</taxon>
        <taxon>Philodinida</taxon>
        <taxon>Philodinidae</taxon>
        <taxon>Rotaria</taxon>
    </lineage>
</organism>
<dbReference type="AlphaFoldDB" id="A0A814DS00"/>
<name>A0A814DS00_9BILA</name>
<comment type="caution">
    <text evidence="2">The sequence shown here is derived from an EMBL/GenBank/DDBJ whole genome shotgun (WGS) entry which is preliminary data.</text>
</comment>
<dbReference type="Proteomes" id="UP000663882">
    <property type="component" value="Unassembled WGS sequence"/>
</dbReference>
<evidence type="ECO:0000313" key="2">
    <source>
        <dbReference type="EMBL" id="CAF0960916.1"/>
    </source>
</evidence>
<feature type="region of interest" description="Disordered" evidence="1">
    <location>
        <begin position="289"/>
        <end position="322"/>
    </location>
</feature>